<dbReference type="VEuPathDB" id="GiardiaDB:GLP15_757"/>
<dbReference type="GO" id="GO:0016787">
    <property type="term" value="F:hydrolase activity"/>
    <property type="evidence" value="ECO:0007669"/>
    <property type="project" value="UniProtKB-KW"/>
</dbReference>
<organism evidence="5 6">
    <name type="scientific">Giardia intestinalis (strain P15)</name>
    <name type="common">Giardia lamblia</name>
    <dbReference type="NCBI Taxonomy" id="658858"/>
    <lineage>
        <taxon>Eukaryota</taxon>
        <taxon>Metamonada</taxon>
        <taxon>Diplomonadida</taxon>
        <taxon>Hexamitidae</taxon>
        <taxon>Giardiinae</taxon>
        <taxon>Giardia</taxon>
    </lineage>
</organism>
<sequence length="420" mass="48108">MKVLFFYIGLACAMASSNLRITVLADIHLDERYIETGSQEAFCRESQNRPKAKYSLPGCDSSESLVDAALASLQNEGPYNVVVILGDIGPHSSESLEMTQRAIKAIADKLKGLFINRALEQQIVILPVIGNNDVFPTYTVPIEDSDPQLLFVADQFKDLMTIEGYKQFQRRGYYSVPLSEYRVTFLVINANYYSVRHKELEEDPADQFKWLENQMIEAKAKGYRVILISHIPFGVNVYDESEALHSQYTDRIRSILRRYASIVLVCLYGHYHSAYPLVLSAGEEPLIPMFICPSIAPSNYNNPGYYVFHVSPFHEIDYDHYALNIEAANIQYRITPNSTGLASFDHLYRFSQRYRPWLGLRALPTAQNIARLYEHMLNDDFVWYQVRTATTSMLSERRLDFLQIAVDKTFIDAHDLNTSN</sequence>
<keyword evidence="2" id="KW-0325">Glycoprotein</keyword>
<dbReference type="EMBL" id="ACVC01000187">
    <property type="protein sequence ID" value="EFO62279.1"/>
    <property type="molecule type" value="Genomic_DNA"/>
</dbReference>
<keyword evidence="3" id="KW-0732">Signal</keyword>
<feature type="domain" description="Calcineurin-like phosphoesterase" evidence="4">
    <location>
        <begin position="19"/>
        <end position="273"/>
    </location>
</feature>
<dbReference type="PANTHER" id="PTHR10340">
    <property type="entry name" value="SPHINGOMYELIN PHOSPHODIESTERASE"/>
    <property type="match status" value="1"/>
</dbReference>
<evidence type="ECO:0000256" key="1">
    <source>
        <dbReference type="ARBA" id="ARBA00022801"/>
    </source>
</evidence>
<accession>E1F5I2</accession>
<dbReference type="Pfam" id="PF00149">
    <property type="entry name" value="Metallophos"/>
    <property type="match status" value="1"/>
</dbReference>
<reference evidence="5 6" key="1">
    <citation type="journal article" date="2010" name="BMC Genomics">
        <title>Genome analysis and comparative genomics of a Giardia intestinalis assemblage E isolate.</title>
        <authorList>
            <person name="Jerlstrom-Hultqvist J."/>
            <person name="Franzen O."/>
            <person name="Ankarklev J."/>
            <person name="Xu F."/>
            <person name="Nohynkova E."/>
            <person name="Andersson J.O."/>
            <person name="Svard S.G."/>
            <person name="Andersson B."/>
        </authorList>
    </citation>
    <scope>NUCLEOTIDE SEQUENCE [LARGE SCALE GENOMIC DNA]</scope>
    <source>
        <strain evidence="5 6">P15</strain>
    </source>
</reference>
<evidence type="ECO:0000313" key="6">
    <source>
        <dbReference type="Proteomes" id="UP000008974"/>
    </source>
</evidence>
<feature type="signal peptide" evidence="3">
    <location>
        <begin position="1"/>
        <end position="15"/>
    </location>
</feature>
<comment type="caution">
    <text evidence="5">The sequence shown here is derived from an EMBL/GenBank/DDBJ whole genome shotgun (WGS) entry which is preliminary data.</text>
</comment>
<dbReference type="InterPro" id="IPR004843">
    <property type="entry name" value="Calcineurin-like_PHP"/>
</dbReference>
<dbReference type="Proteomes" id="UP000008974">
    <property type="component" value="Unassembled WGS sequence"/>
</dbReference>
<proteinExistence type="predicted"/>
<feature type="chain" id="PRO_5013265948" evidence="3">
    <location>
        <begin position="16"/>
        <end position="420"/>
    </location>
</feature>
<evidence type="ECO:0000259" key="4">
    <source>
        <dbReference type="Pfam" id="PF00149"/>
    </source>
</evidence>
<dbReference type="FunFam" id="3.60.21.10:FF:000241">
    <property type="entry name" value="Acid sphingomyelinase-like phosphodiesterase 3b"/>
    <property type="match status" value="1"/>
</dbReference>
<gene>
    <name evidence="5" type="ORF">GLP15_757</name>
</gene>
<keyword evidence="1" id="KW-0378">Hydrolase</keyword>
<name>E1F5I2_GIAIA</name>
<dbReference type="Gene3D" id="3.60.21.10">
    <property type="match status" value="1"/>
</dbReference>
<evidence type="ECO:0000256" key="2">
    <source>
        <dbReference type="ARBA" id="ARBA00023180"/>
    </source>
</evidence>
<protein>
    <submittedName>
        <fullName evidence="5">Acid sphingomyelinase-like phosphodiesterase 3b</fullName>
    </submittedName>
</protein>
<dbReference type="OrthoDB" id="348678at2759"/>
<dbReference type="AlphaFoldDB" id="E1F5I2"/>
<evidence type="ECO:0000313" key="5">
    <source>
        <dbReference type="EMBL" id="EFO62279.1"/>
    </source>
</evidence>
<dbReference type="OMA" id="HVIVLHT"/>
<dbReference type="PANTHER" id="PTHR10340:SF57">
    <property type="entry name" value="METALLOPHOS DOMAIN-CONTAINING PROTEIN"/>
    <property type="match status" value="1"/>
</dbReference>
<dbReference type="SUPFAM" id="SSF56300">
    <property type="entry name" value="Metallo-dependent phosphatases"/>
    <property type="match status" value="1"/>
</dbReference>
<dbReference type="InterPro" id="IPR029052">
    <property type="entry name" value="Metallo-depent_PP-like"/>
</dbReference>
<evidence type="ECO:0000256" key="3">
    <source>
        <dbReference type="SAM" id="SignalP"/>
    </source>
</evidence>